<dbReference type="AlphaFoldDB" id="A0AAD5UUY5"/>
<name>A0AAD5UUY5_9APHY</name>
<keyword evidence="3" id="KW-1185">Reference proteome</keyword>
<feature type="domain" description="BTB" evidence="1">
    <location>
        <begin position="15"/>
        <end position="83"/>
    </location>
</feature>
<dbReference type="InterPro" id="IPR011333">
    <property type="entry name" value="SKP1/BTB/POZ_sf"/>
</dbReference>
<proteinExistence type="predicted"/>
<sequence>MNNLSRHEKLWFEDGNIILIPEGSTHGFKVHRGILGYHSEVFRDMFLSPLPANEADIEGCKGVKMYDPPQDVECLLSVLYNGNQGSLYDASVSVKFATVVGLIKMGHKYQIEHLVKAAISRLEMCYPRSLHAFEALGNFTGIDCPISDLTSQDSVVIVHLVRTLHLEVSASAILPAALYHCSQLPNTILALGVRMAGNPFTYCLPPEDLIKCLDARDKFLRLGILSLKTDFSCPSRSKGANCFSPNELTADDSRRNVAFQYDVLAPLQPRLVDTRVCRACVLQICKLHDEERKAIWNQLGKIFGVNSWNPSSCL</sequence>
<dbReference type="PROSITE" id="PS50097">
    <property type="entry name" value="BTB"/>
    <property type="match status" value="1"/>
</dbReference>
<gene>
    <name evidence="2" type="ORF">NLI96_g9805</name>
</gene>
<dbReference type="SUPFAM" id="SSF54695">
    <property type="entry name" value="POZ domain"/>
    <property type="match status" value="1"/>
</dbReference>
<dbReference type="InterPro" id="IPR000210">
    <property type="entry name" value="BTB/POZ_dom"/>
</dbReference>
<evidence type="ECO:0000313" key="2">
    <source>
        <dbReference type="EMBL" id="KAJ3478373.1"/>
    </source>
</evidence>
<evidence type="ECO:0000313" key="3">
    <source>
        <dbReference type="Proteomes" id="UP001212997"/>
    </source>
</evidence>
<dbReference type="EMBL" id="JANAWD010000516">
    <property type="protein sequence ID" value="KAJ3478373.1"/>
    <property type="molecule type" value="Genomic_DNA"/>
</dbReference>
<reference evidence="2" key="1">
    <citation type="submission" date="2022-07" db="EMBL/GenBank/DDBJ databases">
        <title>Genome Sequence of Physisporinus lineatus.</title>
        <authorList>
            <person name="Buettner E."/>
        </authorList>
    </citation>
    <scope>NUCLEOTIDE SEQUENCE</scope>
    <source>
        <strain evidence="2">VT162</strain>
    </source>
</reference>
<comment type="caution">
    <text evidence="2">The sequence shown here is derived from an EMBL/GenBank/DDBJ whole genome shotgun (WGS) entry which is preliminary data.</text>
</comment>
<protein>
    <recommendedName>
        <fullName evidence="1">BTB domain-containing protein</fullName>
    </recommendedName>
</protein>
<dbReference type="Gene3D" id="3.30.710.10">
    <property type="entry name" value="Potassium Channel Kv1.1, Chain A"/>
    <property type="match status" value="1"/>
</dbReference>
<dbReference type="CDD" id="cd18186">
    <property type="entry name" value="BTB_POZ_ZBTB_KLHL-like"/>
    <property type="match status" value="1"/>
</dbReference>
<accession>A0AAD5UUY5</accession>
<dbReference type="Pfam" id="PF00651">
    <property type="entry name" value="BTB"/>
    <property type="match status" value="1"/>
</dbReference>
<dbReference type="SMART" id="SM00225">
    <property type="entry name" value="BTB"/>
    <property type="match status" value="1"/>
</dbReference>
<evidence type="ECO:0000259" key="1">
    <source>
        <dbReference type="PROSITE" id="PS50097"/>
    </source>
</evidence>
<dbReference type="Proteomes" id="UP001212997">
    <property type="component" value="Unassembled WGS sequence"/>
</dbReference>
<organism evidence="2 3">
    <name type="scientific">Meripilus lineatus</name>
    <dbReference type="NCBI Taxonomy" id="2056292"/>
    <lineage>
        <taxon>Eukaryota</taxon>
        <taxon>Fungi</taxon>
        <taxon>Dikarya</taxon>
        <taxon>Basidiomycota</taxon>
        <taxon>Agaricomycotina</taxon>
        <taxon>Agaricomycetes</taxon>
        <taxon>Polyporales</taxon>
        <taxon>Meripilaceae</taxon>
        <taxon>Meripilus</taxon>
    </lineage>
</organism>